<feature type="coiled-coil region" evidence="1">
    <location>
        <begin position="139"/>
        <end position="207"/>
    </location>
</feature>
<keyword evidence="1" id="KW-0175">Coiled coil</keyword>
<keyword evidence="3" id="KW-0614">Plasmid</keyword>
<dbReference type="Gene3D" id="1.20.58.430">
    <property type="entry name" value="Type IV secretion system, VirB5-domain"/>
    <property type="match status" value="1"/>
</dbReference>
<dbReference type="InterPro" id="IPR014158">
    <property type="entry name" value="T4SS_VirB5"/>
</dbReference>
<dbReference type="InterPro" id="IPR023220">
    <property type="entry name" value="T4SS_VirB5-domain"/>
</dbReference>
<accession>A0A4P7L2B3</accession>
<proteinExistence type="predicted"/>
<reference evidence="3 4" key="1">
    <citation type="submission" date="2019-03" db="EMBL/GenBank/DDBJ databases">
        <title>Long-read sequencing reveals hyperdense prophage content in a complex bacterial symbiont genome.</title>
        <authorList>
            <person name="Frost C.L."/>
            <person name="Siozios S."/>
            <person name="Nadal-Jimenez P."/>
            <person name="Brockhurst M.A."/>
            <person name="King K.C."/>
            <person name="Darby A.C."/>
            <person name="Hurst G.D.D."/>
        </authorList>
    </citation>
    <scope>NUCLEOTIDE SEQUENCE [LARGE SCALE GENOMIC DNA]</scope>
    <source>
        <strain evidence="3 4">FIN</strain>
        <plasmid evidence="4">parsfin12</plasmid>
    </source>
</reference>
<dbReference type="GeneID" id="39751692"/>
<dbReference type="KEGG" id="ans:ArsFIN_55100"/>
<feature type="coiled-coil region" evidence="1">
    <location>
        <begin position="30"/>
        <end position="71"/>
    </location>
</feature>
<feature type="chain" id="PRO_5020776583" evidence="2">
    <location>
        <begin position="21"/>
        <end position="220"/>
    </location>
</feature>
<dbReference type="RefSeq" id="WP_135679208.1">
    <property type="nucleotide sequence ID" value="NZ_CP038624.1"/>
</dbReference>
<feature type="signal peptide" evidence="2">
    <location>
        <begin position="1"/>
        <end position="20"/>
    </location>
</feature>
<dbReference type="Proteomes" id="UP000295134">
    <property type="component" value="Plasmid pArsFIN12"/>
</dbReference>
<protein>
    <submittedName>
        <fullName evidence="3">Type IV secretion system protein</fullName>
    </submittedName>
</protein>
<dbReference type="Pfam" id="PF07996">
    <property type="entry name" value="T4SS"/>
    <property type="match status" value="1"/>
</dbReference>
<gene>
    <name evidence="3" type="ORF">ArsFIN_55100</name>
</gene>
<evidence type="ECO:0000256" key="2">
    <source>
        <dbReference type="SAM" id="SignalP"/>
    </source>
</evidence>
<evidence type="ECO:0000313" key="4">
    <source>
        <dbReference type="Proteomes" id="UP000295134"/>
    </source>
</evidence>
<geneLocation type="plasmid" evidence="4">
    <name>parsfin12</name>
</geneLocation>
<evidence type="ECO:0000313" key="3">
    <source>
        <dbReference type="EMBL" id="QBY46899.1"/>
    </source>
</evidence>
<keyword evidence="2" id="KW-0732">Signal</keyword>
<organism evidence="3 4">
    <name type="scientific">Arsenophonus nasoniae</name>
    <name type="common">son-killer infecting Nasonia vitripennis</name>
    <dbReference type="NCBI Taxonomy" id="638"/>
    <lineage>
        <taxon>Bacteria</taxon>
        <taxon>Pseudomonadati</taxon>
        <taxon>Pseudomonadota</taxon>
        <taxon>Gammaproteobacteria</taxon>
        <taxon>Enterobacterales</taxon>
        <taxon>Morganellaceae</taxon>
        <taxon>Arsenophonus</taxon>
    </lineage>
</organism>
<dbReference type="SUPFAM" id="SSF101082">
    <property type="entry name" value="Typo IV secretion system protein TraC"/>
    <property type="match status" value="1"/>
</dbReference>
<dbReference type="AlphaFoldDB" id="A0A4P7L2B3"/>
<name>A0A4P7L2B3_9GAMM</name>
<evidence type="ECO:0000256" key="1">
    <source>
        <dbReference type="SAM" id="Coils"/>
    </source>
</evidence>
<sequence length="220" mass="25328">MKKRLIALILAQIFLNFSHAAIPVLDLKAIAEAQRMFEQAKKQLSELEEQVKTAKSQLDSFKKEAELTKKRFEGYSDFTAIFGSASAYLKDNLTEIKKGLSDADWQKIKKENDLDFSREGEMTAIEKNIKAKFEQTKRLEKMTDVLMKKTEKLDSLQKAFKNATTPQQREEVLNTLQLENQAMQNTLASVNLEIQRQEKMAEIEKQKIAIEFSKTNFSQP</sequence>
<dbReference type="EMBL" id="CP038624">
    <property type="protein sequence ID" value="QBY46899.1"/>
    <property type="molecule type" value="Genomic_DNA"/>
</dbReference>